<evidence type="ECO:0000256" key="10">
    <source>
        <dbReference type="ARBA" id="ARBA00022984"/>
    </source>
</evidence>
<comment type="caution">
    <text evidence="18">The sequence shown here is derived from an EMBL/GenBank/DDBJ whole genome shotgun (WGS) entry which is preliminary data.</text>
</comment>
<keyword evidence="10" id="KW-0573">Peptidoglycan synthesis</keyword>
<dbReference type="SUPFAM" id="SSF56601">
    <property type="entry name" value="beta-lactamase/transpeptidase-like"/>
    <property type="match status" value="1"/>
</dbReference>
<comment type="similarity">
    <text evidence="3 15">Belongs to the peptidase S11 family.</text>
</comment>
<accession>A0A916J5V9</accession>
<dbReference type="RefSeq" id="WP_220636629.1">
    <property type="nucleotide sequence ID" value="NZ_CAJQUM010000001.1"/>
</dbReference>
<evidence type="ECO:0000256" key="8">
    <source>
        <dbReference type="ARBA" id="ARBA00022801"/>
    </source>
</evidence>
<dbReference type="EC" id="3.4.16.4" evidence="4"/>
<keyword evidence="9" id="KW-0133">Cell shape</keyword>
<comment type="function">
    <text evidence="1">Removes C-terminal D-alanyl residues from sugar-peptide cell wall precursors.</text>
</comment>
<feature type="active site" description="Acyl-ester intermediate" evidence="13">
    <location>
        <position position="55"/>
    </location>
</feature>
<evidence type="ECO:0000256" key="1">
    <source>
        <dbReference type="ARBA" id="ARBA00003217"/>
    </source>
</evidence>
<dbReference type="PANTHER" id="PTHR21581:SF6">
    <property type="entry name" value="TRAFFICKING PROTEIN PARTICLE COMPLEX SUBUNIT 12"/>
    <property type="match status" value="1"/>
</dbReference>
<keyword evidence="11" id="KW-0961">Cell wall biogenesis/degradation</keyword>
<evidence type="ECO:0000256" key="3">
    <source>
        <dbReference type="ARBA" id="ARBA00007164"/>
    </source>
</evidence>
<evidence type="ECO:0000256" key="14">
    <source>
        <dbReference type="PIRSR" id="PIRSR618044-2"/>
    </source>
</evidence>
<dbReference type="InterPro" id="IPR012907">
    <property type="entry name" value="Peptidase_S11_C"/>
</dbReference>
<dbReference type="GO" id="GO:0071555">
    <property type="term" value="P:cell wall organization"/>
    <property type="evidence" value="ECO:0007669"/>
    <property type="project" value="UniProtKB-KW"/>
</dbReference>
<keyword evidence="5 18" id="KW-0121">Carboxypeptidase</keyword>
<keyword evidence="7 16" id="KW-0732">Signal</keyword>
<evidence type="ECO:0000256" key="4">
    <source>
        <dbReference type="ARBA" id="ARBA00012448"/>
    </source>
</evidence>
<evidence type="ECO:0000256" key="13">
    <source>
        <dbReference type="PIRSR" id="PIRSR618044-1"/>
    </source>
</evidence>
<gene>
    <name evidence="18" type="primary">dacC</name>
    <name evidence="18" type="ORF">GTOL_12702</name>
</gene>
<feature type="active site" description="Proton acceptor" evidence="13">
    <location>
        <position position="58"/>
    </location>
</feature>
<dbReference type="Pfam" id="PF07943">
    <property type="entry name" value="PBP5_C"/>
    <property type="match status" value="1"/>
</dbReference>
<dbReference type="SUPFAM" id="SSF69189">
    <property type="entry name" value="Penicillin-binding protein associated domain"/>
    <property type="match status" value="1"/>
</dbReference>
<feature type="domain" description="Peptidase S11 D-Ala-D-Ala carboxypeptidase A C-terminal" evidence="17">
    <location>
        <begin position="270"/>
        <end position="361"/>
    </location>
</feature>
<evidence type="ECO:0000256" key="16">
    <source>
        <dbReference type="SAM" id="SignalP"/>
    </source>
</evidence>
<protein>
    <recommendedName>
        <fullName evidence="4">serine-type D-Ala-D-Ala carboxypeptidase</fullName>
        <ecNumber evidence="4">3.4.16.4</ecNumber>
    </recommendedName>
</protein>
<dbReference type="InterPro" id="IPR037167">
    <property type="entry name" value="Peptidase_S11_C_sf"/>
</dbReference>
<dbReference type="InterPro" id="IPR012338">
    <property type="entry name" value="Beta-lactam/transpept-like"/>
</dbReference>
<dbReference type="Gene3D" id="2.60.410.10">
    <property type="entry name" value="D-Ala-D-Ala carboxypeptidase, C-terminal domain"/>
    <property type="match status" value="1"/>
</dbReference>
<keyword evidence="8 18" id="KW-0378">Hydrolase</keyword>
<dbReference type="Proteomes" id="UP000742786">
    <property type="component" value="Unassembled WGS sequence"/>
</dbReference>
<dbReference type="SMART" id="SM00936">
    <property type="entry name" value="PBP5_C"/>
    <property type="match status" value="1"/>
</dbReference>
<reference evidence="18" key="1">
    <citation type="submission" date="2021-04" db="EMBL/GenBank/DDBJ databases">
        <authorList>
            <person name="Hornung B."/>
        </authorList>
    </citation>
    <scope>NUCLEOTIDE SEQUENCE</scope>
    <source>
        <strain evidence="18">G5G6</strain>
    </source>
</reference>
<dbReference type="PRINTS" id="PR00725">
    <property type="entry name" value="DADACBPTASE1"/>
</dbReference>
<comment type="pathway">
    <text evidence="2">Cell wall biogenesis; peptidoglycan biosynthesis.</text>
</comment>
<organism evidence="18 19">
    <name type="scientific">Georgfuchsia toluolica</name>
    <dbReference type="NCBI Taxonomy" id="424218"/>
    <lineage>
        <taxon>Bacteria</taxon>
        <taxon>Pseudomonadati</taxon>
        <taxon>Pseudomonadota</taxon>
        <taxon>Betaproteobacteria</taxon>
        <taxon>Nitrosomonadales</taxon>
        <taxon>Sterolibacteriaceae</taxon>
        <taxon>Georgfuchsia</taxon>
    </lineage>
</organism>
<evidence type="ECO:0000256" key="5">
    <source>
        <dbReference type="ARBA" id="ARBA00022645"/>
    </source>
</evidence>
<evidence type="ECO:0000313" key="19">
    <source>
        <dbReference type="Proteomes" id="UP000742786"/>
    </source>
</evidence>
<dbReference type="Gene3D" id="3.40.710.10">
    <property type="entry name" value="DD-peptidase/beta-lactamase superfamily"/>
    <property type="match status" value="1"/>
</dbReference>
<sequence>MRFLILLLCLFAGLPAVQAQTPSPVLAARAWALLDYGSGQVLAANNSDMPLEPASLTKVMTAYLTYAALKQNTLRLDQTVTVSERAWRTPGSRSFIEVSHKVKVDDLLKGMIIQSGNDAAVALAEAIAGSEDGFAATMNRQATLLGMSKTHFLNASGYFDGPQPGHVSTAGDMARLAAALMRDFPEAHTLHAAKEYSFNGIHQYNRNRLLWLDPTVDGLKTGHSEAAGYCLIGTAKRGERRLISVVLGTASDDARTQESLKLLNYGFQAFDGVKLYNKGQAVSQVRIFKGAQSTLAAGFNDDFVVSLPKGTAKESIKAQLETRQPLLAPVQKGAQVGTLKLFVDNKPWGQFPVYALEDVPMAGMLGRGWDTLKLWLQ</sequence>
<evidence type="ECO:0000256" key="12">
    <source>
        <dbReference type="ARBA" id="ARBA00034000"/>
    </source>
</evidence>
<dbReference type="GO" id="GO:0009002">
    <property type="term" value="F:serine-type D-Ala-D-Ala carboxypeptidase activity"/>
    <property type="evidence" value="ECO:0007669"/>
    <property type="project" value="UniProtKB-EC"/>
</dbReference>
<dbReference type="InterPro" id="IPR018044">
    <property type="entry name" value="Peptidase_S11"/>
</dbReference>
<dbReference type="InterPro" id="IPR001967">
    <property type="entry name" value="Peptidase_S11_N"/>
</dbReference>
<evidence type="ECO:0000259" key="17">
    <source>
        <dbReference type="SMART" id="SM00936"/>
    </source>
</evidence>
<dbReference type="Pfam" id="PF00768">
    <property type="entry name" value="Peptidase_S11"/>
    <property type="match status" value="1"/>
</dbReference>
<keyword evidence="19" id="KW-1185">Reference proteome</keyword>
<dbReference type="GO" id="GO:0008360">
    <property type="term" value="P:regulation of cell shape"/>
    <property type="evidence" value="ECO:0007669"/>
    <property type="project" value="UniProtKB-KW"/>
</dbReference>
<proteinExistence type="inferred from homology"/>
<dbReference type="EMBL" id="CAJQUM010000001">
    <property type="protein sequence ID" value="CAG4884819.1"/>
    <property type="molecule type" value="Genomic_DNA"/>
</dbReference>
<feature type="binding site" evidence="14">
    <location>
        <position position="220"/>
    </location>
    <ligand>
        <name>substrate</name>
    </ligand>
</feature>
<keyword evidence="6" id="KW-0645">Protease</keyword>
<comment type="catalytic activity">
    <reaction evidence="12">
        <text>Preferential cleavage: (Ac)2-L-Lys-D-Ala-|-D-Ala. Also transpeptidation of peptidyl-alanyl moieties that are N-acyl substituents of D-alanine.</text>
        <dbReference type="EC" id="3.4.16.4"/>
    </reaction>
</comment>
<dbReference type="PANTHER" id="PTHR21581">
    <property type="entry name" value="D-ALANYL-D-ALANINE CARBOXYPEPTIDASE"/>
    <property type="match status" value="1"/>
</dbReference>
<feature type="active site" evidence="13">
    <location>
        <position position="115"/>
    </location>
</feature>
<feature type="chain" id="PRO_5037181724" description="serine-type D-Ala-D-Ala carboxypeptidase" evidence="16">
    <location>
        <begin position="20"/>
        <end position="377"/>
    </location>
</feature>
<name>A0A916J5V9_9PROT</name>
<dbReference type="GO" id="GO:0009252">
    <property type="term" value="P:peptidoglycan biosynthetic process"/>
    <property type="evidence" value="ECO:0007669"/>
    <property type="project" value="UniProtKB-KW"/>
</dbReference>
<evidence type="ECO:0000256" key="15">
    <source>
        <dbReference type="RuleBase" id="RU004016"/>
    </source>
</evidence>
<evidence type="ECO:0000256" key="9">
    <source>
        <dbReference type="ARBA" id="ARBA00022960"/>
    </source>
</evidence>
<dbReference type="GO" id="GO:0006508">
    <property type="term" value="P:proteolysis"/>
    <property type="evidence" value="ECO:0007669"/>
    <property type="project" value="UniProtKB-KW"/>
</dbReference>
<evidence type="ECO:0000256" key="7">
    <source>
        <dbReference type="ARBA" id="ARBA00022729"/>
    </source>
</evidence>
<dbReference type="AlphaFoldDB" id="A0A916J5V9"/>
<feature type="signal peptide" evidence="16">
    <location>
        <begin position="1"/>
        <end position="19"/>
    </location>
</feature>
<dbReference type="InterPro" id="IPR015956">
    <property type="entry name" value="Peniciliin-bd_prot_C_sf"/>
</dbReference>
<evidence type="ECO:0000313" key="18">
    <source>
        <dbReference type="EMBL" id="CAG4884819.1"/>
    </source>
</evidence>
<evidence type="ECO:0000256" key="6">
    <source>
        <dbReference type="ARBA" id="ARBA00022670"/>
    </source>
</evidence>
<evidence type="ECO:0000256" key="2">
    <source>
        <dbReference type="ARBA" id="ARBA00004752"/>
    </source>
</evidence>
<evidence type="ECO:0000256" key="11">
    <source>
        <dbReference type="ARBA" id="ARBA00023316"/>
    </source>
</evidence>